<dbReference type="AlphaFoldDB" id="A0A7J5XB75"/>
<accession>A0A7J5XB75</accession>
<evidence type="ECO:0000256" key="1">
    <source>
        <dbReference type="SAM" id="MobiDB-lite"/>
    </source>
</evidence>
<feature type="region of interest" description="Disordered" evidence="1">
    <location>
        <begin position="1"/>
        <end position="39"/>
    </location>
</feature>
<dbReference type="PROSITE" id="PS51257">
    <property type="entry name" value="PROKAR_LIPOPROTEIN"/>
    <property type="match status" value="1"/>
</dbReference>
<sequence>MEKKRDSQSLGSANECTAAGGGSSTGSCPHNRQGLAGCNGSTQVTVETVFIPVSCPEGNFTLLPEGVDVPPVDPAVTQQHHRSVSEILKV</sequence>
<keyword evidence="3" id="KW-1185">Reference proteome</keyword>
<organism evidence="2 3">
    <name type="scientific">Dissostichus mawsoni</name>
    <name type="common">Antarctic cod</name>
    <dbReference type="NCBI Taxonomy" id="36200"/>
    <lineage>
        <taxon>Eukaryota</taxon>
        <taxon>Metazoa</taxon>
        <taxon>Chordata</taxon>
        <taxon>Craniata</taxon>
        <taxon>Vertebrata</taxon>
        <taxon>Euteleostomi</taxon>
        <taxon>Actinopterygii</taxon>
        <taxon>Neopterygii</taxon>
        <taxon>Teleostei</taxon>
        <taxon>Neoteleostei</taxon>
        <taxon>Acanthomorphata</taxon>
        <taxon>Eupercaria</taxon>
        <taxon>Perciformes</taxon>
        <taxon>Notothenioidei</taxon>
        <taxon>Nototheniidae</taxon>
        <taxon>Dissostichus</taxon>
    </lineage>
</organism>
<reference evidence="2 3" key="1">
    <citation type="submission" date="2020-03" db="EMBL/GenBank/DDBJ databases">
        <title>Dissostichus mawsoni Genome sequencing and assembly.</title>
        <authorList>
            <person name="Park H."/>
        </authorList>
    </citation>
    <scope>NUCLEOTIDE SEQUENCE [LARGE SCALE GENOMIC DNA]</scope>
    <source>
        <strain evidence="2">DM0001</strain>
        <tissue evidence="2">Muscle</tissue>
    </source>
</reference>
<proteinExistence type="predicted"/>
<protein>
    <submittedName>
        <fullName evidence="2">Uncharacterized protein</fullName>
    </submittedName>
</protein>
<dbReference type="Proteomes" id="UP000518266">
    <property type="component" value="Unassembled WGS sequence"/>
</dbReference>
<name>A0A7J5XB75_DISMA</name>
<comment type="caution">
    <text evidence="2">The sequence shown here is derived from an EMBL/GenBank/DDBJ whole genome shotgun (WGS) entry which is preliminary data.</text>
</comment>
<evidence type="ECO:0000313" key="3">
    <source>
        <dbReference type="Proteomes" id="UP000518266"/>
    </source>
</evidence>
<evidence type="ECO:0000313" key="2">
    <source>
        <dbReference type="EMBL" id="KAF3833919.1"/>
    </source>
</evidence>
<gene>
    <name evidence="2" type="ORF">F7725_025123</name>
</gene>
<dbReference type="EMBL" id="JAAKFY010000026">
    <property type="protein sequence ID" value="KAF3833919.1"/>
    <property type="molecule type" value="Genomic_DNA"/>
</dbReference>